<name>A0A242U7U9_ACIPI</name>
<gene>
    <name evidence="2" type="ORF">CAT59_04710</name>
</gene>
<accession>A0A242U7U9</accession>
<evidence type="ECO:0000313" key="3">
    <source>
        <dbReference type="Proteomes" id="UP000195162"/>
    </source>
</evidence>
<dbReference type="AlphaFoldDB" id="A0A242U7U9"/>
<evidence type="ECO:0000313" key="2">
    <source>
        <dbReference type="EMBL" id="OTU29568.1"/>
    </source>
</evidence>
<protein>
    <recommendedName>
        <fullName evidence="1">Nucleotide modification associated domain-containing protein</fullName>
    </recommendedName>
</protein>
<dbReference type="Proteomes" id="UP000195162">
    <property type="component" value="Unassembled WGS sequence"/>
</dbReference>
<organism evidence="2 3">
    <name type="scientific">Acinetobacter pittii</name>
    <name type="common">Acinetobacter genomosp. 3</name>
    <dbReference type="NCBI Taxonomy" id="48296"/>
    <lineage>
        <taxon>Bacteria</taxon>
        <taxon>Pseudomonadati</taxon>
        <taxon>Pseudomonadota</taxon>
        <taxon>Gammaproteobacteria</taxon>
        <taxon>Moraxellales</taxon>
        <taxon>Moraxellaceae</taxon>
        <taxon>Acinetobacter</taxon>
        <taxon>Acinetobacter calcoaceticus/baumannii complex</taxon>
    </lineage>
</organism>
<dbReference type="InterPro" id="IPR041180">
    <property type="entry name" value="Nmad2"/>
</dbReference>
<reference evidence="2 3" key="1">
    <citation type="submission" date="2017-05" db="EMBL/GenBank/DDBJ databases">
        <authorList>
            <person name="Song R."/>
            <person name="Chenine A.L."/>
            <person name="Ruprecht R.M."/>
        </authorList>
    </citation>
    <scope>NUCLEOTIDE SEQUENCE [LARGE SCALE GENOMIC DNA]</scope>
    <source>
        <strain evidence="2 3">ARLG1955</strain>
    </source>
</reference>
<proteinExistence type="predicted"/>
<dbReference type="EMBL" id="NGIR01000014">
    <property type="protein sequence ID" value="OTU29568.1"/>
    <property type="molecule type" value="Genomic_DNA"/>
</dbReference>
<sequence>MKFFSYIVDRDYGFAPNPFFGYCTLADCKPRTRKSAQIGDVIFGLAGAKYRKANTKKIIYAMQVTEILSFNEYFNDPRFEFKKPIVYATPKRQYGDNIYYNDKNGDFKQLDSHHSYKNGINHKGNILHDTQVDKVLISDNFVYFGSNSIDIPLGLCTDRDTYKNISIKRHHKNRFHPDFKKFLKNYWDSLPRGIQGDPNEW</sequence>
<feature type="domain" description="Nucleotide modification associated" evidence="1">
    <location>
        <begin position="2"/>
        <end position="201"/>
    </location>
</feature>
<dbReference type="RefSeq" id="WP_032056157.1">
    <property type="nucleotide sequence ID" value="NZ_JADVOL010000006.1"/>
</dbReference>
<evidence type="ECO:0000259" key="1">
    <source>
        <dbReference type="Pfam" id="PF18753"/>
    </source>
</evidence>
<dbReference type="Pfam" id="PF18753">
    <property type="entry name" value="Nmad2"/>
    <property type="match status" value="1"/>
</dbReference>
<comment type="caution">
    <text evidence="2">The sequence shown here is derived from an EMBL/GenBank/DDBJ whole genome shotgun (WGS) entry which is preliminary data.</text>
</comment>